<accession>A0A9Q9C4G8</accession>
<evidence type="ECO:0000259" key="5">
    <source>
        <dbReference type="PROSITE" id="PS50071"/>
    </source>
</evidence>
<evidence type="ECO:0000313" key="6">
    <source>
        <dbReference type="EMBL" id="UTX44006.1"/>
    </source>
</evidence>
<dbReference type="InterPro" id="IPR009057">
    <property type="entry name" value="Homeodomain-like_sf"/>
</dbReference>
<protein>
    <submittedName>
        <fullName evidence="6">Homeobox protein HD-4</fullName>
    </submittedName>
</protein>
<dbReference type="GO" id="GO:0006357">
    <property type="term" value="P:regulation of transcription by RNA polymerase II"/>
    <property type="evidence" value="ECO:0007669"/>
    <property type="project" value="TreeGrafter"/>
</dbReference>
<dbReference type="GO" id="GO:0005634">
    <property type="term" value="C:nucleus"/>
    <property type="evidence" value="ECO:0007669"/>
    <property type="project" value="UniProtKB-SubCell"/>
</dbReference>
<dbReference type="EMBL" id="CP075155">
    <property type="protein sequence ID" value="UTX44006.1"/>
    <property type="molecule type" value="Genomic_DNA"/>
</dbReference>
<evidence type="ECO:0000256" key="2">
    <source>
        <dbReference type="ARBA" id="ARBA00023155"/>
    </source>
</evidence>
<dbReference type="PANTHER" id="PTHR24324:SF9">
    <property type="entry name" value="HOMEOBOX DOMAIN-CONTAINING PROTEIN"/>
    <property type="match status" value="1"/>
</dbReference>
<keyword evidence="2 3" id="KW-0371">Homeobox</keyword>
<dbReference type="PROSITE" id="PS50071">
    <property type="entry name" value="HOMEOBOX_2"/>
    <property type="match status" value="1"/>
</dbReference>
<evidence type="ECO:0000313" key="7">
    <source>
        <dbReference type="Proteomes" id="UP001059546"/>
    </source>
</evidence>
<dbReference type="Proteomes" id="UP001059546">
    <property type="component" value="Chromosome IX"/>
</dbReference>
<reference evidence="6" key="1">
    <citation type="submission" date="2021-05" db="EMBL/GenBank/DDBJ databases">
        <title>Encephalitozoon hellem ATCC 50604 Complete Genome.</title>
        <authorList>
            <person name="Mascarenhas dos Santos A.C."/>
            <person name="Julian A.T."/>
            <person name="Pombert J.-F."/>
        </authorList>
    </citation>
    <scope>NUCLEOTIDE SEQUENCE</scope>
    <source>
        <strain evidence="6">ATCC 50604</strain>
    </source>
</reference>
<feature type="DNA-binding region" description="Homeobox" evidence="3">
    <location>
        <begin position="39"/>
        <end position="88"/>
    </location>
</feature>
<evidence type="ECO:0000256" key="3">
    <source>
        <dbReference type="PROSITE-ProRule" id="PRU00108"/>
    </source>
</evidence>
<dbReference type="InterPro" id="IPR001356">
    <property type="entry name" value="HD"/>
</dbReference>
<dbReference type="AlphaFoldDB" id="A0A9Q9C4G8"/>
<dbReference type="Pfam" id="PF00046">
    <property type="entry name" value="Homeodomain"/>
    <property type="match status" value="1"/>
</dbReference>
<keyword evidence="1 3" id="KW-0238">DNA-binding</keyword>
<dbReference type="GO" id="GO:0030154">
    <property type="term" value="P:cell differentiation"/>
    <property type="evidence" value="ECO:0007669"/>
    <property type="project" value="TreeGrafter"/>
</dbReference>
<dbReference type="InterPro" id="IPR051000">
    <property type="entry name" value="Homeobox_DNA-bind_prot"/>
</dbReference>
<comment type="subcellular location">
    <subcellularLocation>
        <location evidence="3 4">Nucleus</location>
    </subcellularLocation>
</comment>
<dbReference type="Gene3D" id="1.10.10.60">
    <property type="entry name" value="Homeodomain-like"/>
    <property type="match status" value="1"/>
</dbReference>
<feature type="domain" description="Homeobox" evidence="5">
    <location>
        <begin position="37"/>
        <end position="87"/>
    </location>
</feature>
<dbReference type="SUPFAM" id="SSF46689">
    <property type="entry name" value="Homeodomain-like"/>
    <property type="match status" value="1"/>
</dbReference>
<gene>
    <name evidence="6" type="ORF">GPU96_09g17860</name>
</gene>
<dbReference type="GO" id="GO:0000978">
    <property type="term" value="F:RNA polymerase II cis-regulatory region sequence-specific DNA binding"/>
    <property type="evidence" value="ECO:0007669"/>
    <property type="project" value="TreeGrafter"/>
</dbReference>
<dbReference type="CDD" id="cd00086">
    <property type="entry name" value="homeodomain"/>
    <property type="match status" value="1"/>
</dbReference>
<dbReference type="SMART" id="SM00389">
    <property type="entry name" value="HOX"/>
    <property type="match status" value="1"/>
</dbReference>
<evidence type="ECO:0000256" key="4">
    <source>
        <dbReference type="RuleBase" id="RU000682"/>
    </source>
</evidence>
<keyword evidence="3 4" id="KW-0539">Nucleus</keyword>
<sequence length="132" mass="15178">MKDTRWVMEGEAIAGLIKLRRLSEKSYLGLIGYKYKTRTQVDVLKKVFEITHYPSHDTRLNLAILLNISPRTVQIWFQNTRFVSKGAKKKESQAGQDIEGRTKIKMVTNLSIPVKYIVWLILSSSPHSQMGN</sequence>
<dbReference type="PANTHER" id="PTHR24324">
    <property type="entry name" value="HOMEOBOX PROTEIN HHEX"/>
    <property type="match status" value="1"/>
</dbReference>
<organism evidence="6 7">
    <name type="scientific">Encephalitozoon hellem</name>
    <name type="common">Microsporidian parasite</name>
    <dbReference type="NCBI Taxonomy" id="27973"/>
    <lineage>
        <taxon>Eukaryota</taxon>
        <taxon>Fungi</taxon>
        <taxon>Fungi incertae sedis</taxon>
        <taxon>Microsporidia</taxon>
        <taxon>Unikaryonidae</taxon>
        <taxon>Encephalitozoon</taxon>
    </lineage>
</organism>
<proteinExistence type="predicted"/>
<evidence type="ECO:0000256" key="1">
    <source>
        <dbReference type="ARBA" id="ARBA00023125"/>
    </source>
</evidence>
<name>A0A9Q9C4G8_ENCHE</name>